<dbReference type="InterPro" id="IPR008977">
    <property type="entry name" value="PHM/PNGase_F_dom_sf"/>
</dbReference>
<dbReference type="GO" id="GO:0005507">
    <property type="term" value="F:copper ion binding"/>
    <property type="evidence" value="ECO:0007669"/>
    <property type="project" value="InterPro"/>
</dbReference>
<dbReference type="SUPFAM" id="SSF46626">
    <property type="entry name" value="Cytochrome c"/>
    <property type="match status" value="1"/>
</dbReference>
<reference evidence="2" key="1">
    <citation type="submission" date="2018-05" db="EMBL/GenBank/DDBJ databases">
        <authorList>
            <person name="Lanie J.A."/>
            <person name="Ng W.-L."/>
            <person name="Kazmierczak K.M."/>
            <person name="Andrzejewski T.M."/>
            <person name="Davidsen T.M."/>
            <person name="Wayne K.J."/>
            <person name="Tettelin H."/>
            <person name="Glass J.I."/>
            <person name="Rusch D."/>
            <person name="Podicherti R."/>
            <person name="Tsui H.-C.T."/>
            <person name="Winkler M.E."/>
        </authorList>
    </citation>
    <scope>NUCLEOTIDE SEQUENCE</scope>
</reference>
<dbReference type="InterPro" id="IPR014784">
    <property type="entry name" value="Cu2_ascorb_mOase-like_C"/>
</dbReference>
<dbReference type="EMBL" id="UINC01018049">
    <property type="protein sequence ID" value="SVA75435.1"/>
    <property type="molecule type" value="Genomic_DNA"/>
</dbReference>
<dbReference type="InterPro" id="IPR036909">
    <property type="entry name" value="Cyt_c-like_dom_sf"/>
</dbReference>
<feature type="non-terminal residue" evidence="2">
    <location>
        <position position="1"/>
    </location>
</feature>
<evidence type="ECO:0008006" key="3">
    <source>
        <dbReference type="Google" id="ProtNLM"/>
    </source>
</evidence>
<dbReference type="InterPro" id="IPR036939">
    <property type="entry name" value="Cu2_ascorb_mOase_N_sf"/>
</dbReference>
<gene>
    <name evidence="2" type="ORF">METZ01_LOCUS128289</name>
</gene>
<dbReference type="GO" id="GO:0016715">
    <property type="term" value="F:oxidoreductase activity, acting on paired donors, with incorporation or reduction of molecular oxygen, reduced ascorbate as one donor, and incorporation of one atom of oxygen"/>
    <property type="evidence" value="ECO:0007669"/>
    <property type="project" value="InterPro"/>
</dbReference>
<name>A0A381YEL2_9ZZZZ</name>
<evidence type="ECO:0000313" key="2">
    <source>
        <dbReference type="EMBL" id="SVA75435.1"/>
    </source>
</evidence>
<dbReference type="Gene3D" id="1.10.760.10">
    <property type="entry name" value="Cytochrome c-like domain"/>
    <property type="match status" value="1"/>
</dbReference>
<keyword evidence="1" id="KW-1015">Disulfide bond</keyword>
<dbReference type="Gene3D" id="2.60.120.230">
    <property type="match status" value="1"/>
</dbReference>
<protein>
    <recommendedName>
        <fullName evidence="3">Cytochrome c domain-containing protein</fullName>
    </recommendedName>
</protein>
<dbReference type="AlphaFoldDB" id="A0A381YEL2"/>
<dbReference type="SUPFAM" id="SSF49742">
    <property type="entry name" value="PHM/PNGase F"/>
    <property type="match status" value="2"/>
</dbReference>
<accession>A0A381YEL2</accession>
<proteinExistence type="predicted"/>
<dbReference type="GO" id="GO:0020037">
    <property type="term" value="F:heme binding"/>
    <property type="evidence" value="ECO:0007669"/>
    <property type="project" value="InterPro"/>
</dbReference>
<evidence type="ECO:0000256" key="1">
    <source>
        <dbReference type="ARBA" id="ARBA00023157"/>
    </source>
</evidence>
<dbReference type="GO" id="GO:0009055">
    <property type="term" value="F:electron transfer activity"/>
    <property type="evidence" value="ECO:0007669"/>
    <property type="project" value="InterPro"/>
</dbReference>
<sequence>YRDVLPIIQDNCQGCHRPEGLNLGGVVAPMSFMSYQETRPWARSIARKVEAHEMPPWYASEPKGVFSNERGLTDGEIATLVNWVNAGAPAGDEADAPPPAQFVEETSGGWSVGTPDFVFQLDEPYFVDDDIYDLNISFFKTLTEADLPDDVWVRGWEFKTGAGSVAHHMCGFYRAPSPDDKPIEEVAAEEGAAGTGQSLGCIAEGAEGTMLPDGFGVPLEAGSTITYNMHYHKEPGEGSGVWTQPEIGFFVEERPVTHRVVTDSIGNTAFEIPPDVTNYRVGASRTLDQDTYVLTYWPHAHLRAKASRYTAVYPDGQEELLLDVPHYDQGWQETYKLKEPKLLPQGTRIDVSFWFDNSPERAARYDFRSEDSPGHGPRTDDEMALGFIGWAVEIDDSAPATGGGN</sequence>
<dbReference type="Gene3D" id="2.60.120.310">
    <property type="entry name" value="Copper type II, ascorbate-dependent monooxygenase, N-terminal domain"/>
    <property type="match status" value="1"/>
</dbReference>
<organism evidence="2">
    <name type="scientific">marine metagenome</name>
    <dbReference type="NCBI Taxonomy" id="408172"/>
    <lineage>
        <taxon>unclassified sequences</taxon>
        <taxon>metagenomes</taxon>
        <taxon>ecological metagenomes</taxon>
    </lineage>
</organism>